<dbReference type="SUPFAM" id="SSF53474">
    <property type="entry name" value="alpha/beta-Hydrolases"/>
    <property type="match status" value="1"/>
</dbReference>
<proteinExistence type="inferred from homology"/>
<dbReference type="Gene3D" id="3.40.50.1820">
    <property type="entry name" value="alpha/beta hydrolase"/>
    <property type="match status" value="1"/>
</dbReference>
<dbReference type="eggNOG" id="COG2267">
    <property type="taxonomic scope" value="Bacteria"/>
</dbReference>
<dbReference type="PANTHER" id="PTHR11614">
    <property type="entry name" value="PHOSPHOLIPASE-RELATED"/>
    <property type="match status" value="1"/>
</dbReference>
<evidence type="ECO:0000259" key="5">
    <source>
        <dbReference type="Pfam" id="PF12146"/>
    </source>
</evidence>
<dbReference type="EMBL" id="BAHC01000247">
    <property type="protein sequence ID" value="GAB93922.1"/>
    <property type="molecule type" value="Genomic_DNA"/>
</dbReference>
<dbReference type="InterPro" id="IPR000073">
    <property type="entry name" value="AB_hydrolase_1"/>
</dbReference>
<keyword evidence="7" id="KW-1185">Reference proteome</keyword>
<name>K6WP67_9ACTN</name>
<comment type="catalytic activity">
    <reaction evidence="1">
        <text>Hydrolyzes glycerol monoesters of long-chain fatty acids.</text>
        <dbReference type="EC" id="3.1.1.23"/>
    </reaction>
</comment>
<sequence>MSNLKIEERTFRGRHGEQITYDVFAPEGDAVRTVVIAHGLGEHGRRYRHVVERLVDAGSVVAVPDHLGHGRSGGKRLRVQRFSDFTDDLDTVITEVADERRPTFLIGHSMGGCIALDYALDHPDRLSGLILSGAAVAPGADLSPIMIKLAPLIGRIAPGLPTTALSSASISRDPQVVADYDADPLVVRAKIPAGLGGAMLATMRSFPERLPTLHMPLLILHGSADALTDPAGSEMVARLAGSDDKSLIVYDGLYHEIFNEPEQDRVLDDVTGWLAARTPPAA</sequence>
<organism evidence="6 7">
    <name type="scientific">Gordonia rhizosphera NBRC 16068</name>
    <dbReference type="NCBI Taxonomy" id="1108045"/>
    <lineage>
        <taxon>Bacteria</taxon>
        <taxon>Bacillati</taxon>
        <taxon>Actinomycetota</taxon>
        <taxon>Actinomycetes</taxon>
        <taxon>Mycobacteriales</taxon>
        <taxon>Gordoniaceae</taxon>
        <taxon>Gordonia</taxon>
    </lineage>
</organism>
<evidence type="ECO:0000313" key="7">
    <source>
        <dbReference type="Proteomes" id="UP000008363"/>
    </source>
</evidence>
<feature type="domain" description="Serine aminopeptidase S33" evidence="5">
    <location>
        <begin position="31"/>
        <end position="262"/>
    </location>
</feature>
<evidence type="ECO:0000256" key="4">
    <source>
        <dbReference type="ARBA" id="ARBA00071261"/>
    </source>
</evidence>
<protein>
    <recommendedName>
        <fullName evidence="4">Monoacylglycerol lipase</fullName>
        <ecNumber evidence="3">3.1.1.23</ecNumber>
    </recommendedName>
</protein>
<dbReference type="InterPro" id="IPR029058">
    <property type="entry name" value="AB_hydrolase_fold"/>
</dbReference>
<comment type="similarity">
    <text evidence="2">Belongs to the AB hydrolase superfamily.</text>
</comment>
<evidence type="ECO:0000313" key="6">
    <source>
        <dbReference type="EMBL" id="GAB93922.1"/>
    </source>
</evidence>
<gene>
    <name evidence="6" type="ORF">GORHZ_247_00600</name>
</gene>
<evidence type="ECO:0000256" key="2">
    <source>
        <dbReference type="ARBA" id="ARBA00008645"/>
    </source>
</evidence>
<evidence type="ECO:0000256" key="3">
    <source>
        <dbReference type="ARBA" id="ARBA00013254"/>
    </source>
</evidence>
<dbReference type="PRINTS" id="PR00111">
    <property type="entry name" value="ABHYDROLASE"/>
</dbReference>
<evidence type="ECO:0000256" key="1">
    <source>
        <dbReference type="ARBA" id="ARBA00001613"/>
    </source>
</evidence>
<dbReference type="EC" id="3.1.1.23" evidence="3"/>
<dbReference type="FunFam" id="3.40.50.1820:FF:000117">
    <property type="entry name" value="Monoglyceride lipase, putative"/>
    <property type="match status" value="1"/>
</dbReference>
<accession>K6WP67</accession>
<dbReference type="AlphaFoldDB" id="K6WP67"/>
<dbReference type="GO" id="GO:0047372">
    <property type="term" value="F:monoacylglycerol lipase activity"/>
    <property type="evidence" value="ECO:0007669"/>
    <property type="project" value="UniProtKB-EC"/>
</dbReference>
<dbReference type="InterPro" id="IPR051044">
    <property type="entry name" value="MAG_DAG_Lipase"/>
</dbReference>
<reference evidence="6 7" key="1">
    <citation type="submission" date="2012-08" db="EMBL/GenBank/DDBJ databases">
        <title>Whole genome shotgun sequence of Gordonia rhizosphera NBRC 16068.</title>
        <authorList>
            <person name="Takarada H."/>
            <person name="Isaki S."/>
            <person name="Hosoyama A."/>
            <person name="Tsuchikane K."/>
            <person name="Katsumata H."/>
            <person name="Baba S."/>
            <person name="Ohji S."/>
            <person name="Yamazaki S."/>
            <person name="Fujita N."/>
        </authorList>
    </citation>
    <scope>NUCLEOTIDE SEQUENCE [LARGE SCALE GENOMIC DNA]</scope>
    <source>
        <strain evidence="6 7">NBRC 16068</strain>
    </source>
</reference>
<dbReference type="Proteomes" id="UP000008363">
    <property type="component" value="Unassembled WGS sequence"/>
</dbReference>
<dbReference type="Pfam" id="PF12146">
    <property type="entry name" value="Hydrolase_4"/>
    <property type="match status" value="1"/>
</dbReference>
<dbReference type="InterPro" id="IPR022742">
    <property type="entry name" value="Hydrolase_4"/>
</dbReference>
<comment type="caution">
    <text evidence="6">The sequence shown here is derived from an EMBL/GenBank/DDBJ whole genome shotgun (WGS) entry which is preliminary data.</text>
</comment>
<dbReference type="STRING" id="1108045.GORHZ_247_00600"/>